<dbReference type="PATRIC" id="fig|38307.3.peg.2947"/>
<sequence>MIALIRVPPRMLIVAAEFAPAYPIGKGMAAFFASTVLVSPVGGLISGSRSLWSGRH</sequence>
<name>A0A1B6VHI8_9PROT</name>
<dbReference type="AlphaFoldDB" id="A0A1B6VHI8"/>
<dbReference type="EMBL" id="LUTU01000014">
    <property type="protein sequence ID" value="OAJ66691.1"/>
    <property type="molecule type" value="Genomic_DNA"/>
</dbReference>
<proteinExistence type="predicted"/>
<comment type="caution">
    <text evidence="1">The sequence shown here is derived from an EMBL/GenBank/DDBJ whole genome shotgun (WGS) entry which is preliminary data.</text>
</comment>
<protein>
    <submittedName>
        <fullName evidence="1">Uncharacterized protein</fullName>
    </submittedName>
</protein>
<gene>
    <name evidence="1" type="ORF">A0123_02824</name>
</gene>
<evidence type="ECO:0000313" key="1">
    <source>
        <dbReference type="EMBL" id="OAJ66691.1"/>
    </source>
</evidence>
<reference evidence="1 2" key="1">
    <citation type="submission" date="2016-03" db="EMBL/GenBank/DDBJ databases">
        <title>Draft genome sequence of Gluconobacter cerinus strain CECT 9110.</title>
        <authorList>
            <person name="Sainz F."/>
            <person name="Mas A."/>
            <person name="Torija M.J."/>
        </authorList>
    </citation>
    <scope>NUCLEOTIDE SEQUENCE [LARGE SCALE GENOMIC DNA]</scope>
    <source>
        <strain evidence="1 2">CECT 9110</strain>
    </source>
</reference>
<organism evidence="1 2">
    <name type="scientific">Gluconobacter cerinus</name>
    <dbReference type="NCBI Taxonomy" id="38307"/>
    <lineage>
        <taxon>Bacteria</taxon>
        <taxon>Pseudomonadati</taxon>
        <taxon>Pseudomonadota</taxon>
        <taxon>Alphaproteobacteria</taxon>
        <taxon>Acetobacterales</taxon>
        <taxon>Acetobacteraceae</taxon>
        <taxon>Gluconobacter</taxon>
    </lineage>
</organism>
<evidence type="ECO:0000313" key="2">
    <source>
        <dbReference type="Proteomes" id="UP000077786"/>
    </source>
</evidence>
<dbReference type="Proteomes" id="UP000077786">
    <property type="component" value="Unassembled WGS sequence"/>
</dbReference>
<accession>A0A1B6VHI8</accession>